<gene>
    <name evidence="12" type="ORF">pdam_00021112</name>
</gene>
<feature type="coiled-coil region" evidence="9">
    <location>
        <begin position="182"/>
        <end position="227"/>
    </location>
</feature>
<dbReference type="AlphaFoldDB" id="A0A3M6UFV4"/>
<comment type="caution">
    <text evidence="12">The sequence shown here is derived from an EMBL/GenBank/DDBJ whole genome shotgun (WGS) entry which is preliminary data.</text>
</comment>
<feature type="transmembrane region" description="Helical" evidence="10">
    <location>
        <begin position="108"/>
        <end position="134"/>
    </location>
</feature>
<evidence type="ECO:0000256" key="4">
    <source>
        <dbReference type="ARBA" id="ARBA00022989"/>
    </source>
</evidence>
<keyword evidence="7" id="KW-0675">Receptor</keyword>
<evidence type="ECO:0000256" key="7">
    <source>
        <dbReference type="ARBA" id="ARBA00023170"/>
    </source>
</evidence>
<feature type="domain" description="G-protein coupled receptors family 1 profile" evidence="11">
    <location>
        <begin position="50"/>
        <end position="120"/>
    </location>
</feature>
<name>A0A3M6UFV4_POCDA</name>
<keyword evidence="5" id="KW-0297">G-protein coupled receptor</keyword>
<proteinExistence type="predicted"/>
<dbReference type="InterPro" id="IPR036859">
    <property type="entry name" value="CAP-Gly_dom_sf"/>
</dbReference>
<dbReference type="Proteomes" id="UP000275408">
    <property type="component" value="Unassembled WGS sequence"/>
</dbReference>
<evidence type="ECO:0000256" key="2">
    <source>
        <dbReference type="ARBA" id="ARBA00022475"/>
    </source>
</evidence>
<reference evidence="12 13" key="1">
    <citation type="journal article" date="2018" name="Sci. Rep.">
        <title>Comparative analysis of the Pocillopora damicornis genome highlights role of immune system in coral evolution.</title>
        <authorList>
            <person name="Cunning R."/>
            <person name="Bay R.A."/>
            <person name="Gillette P."/>
            <person name="Baker A.C."/>
            <person name="Traylor-Knowles N."/>
        </authorList>
    </citation>
    <scope>NUCLEOTIDE SEQUENCE [LARGE SCALE GENOMIC DNA]</scope>
    <source>
        <strain evidence="12">RSMAS</strain>
        <tissue evidence="12">Whole animal</tissue>
    </source>
</reference>
<evidence type="ECO:0000313" key="13">
    <source>
        <dbReference type="Proteomes" id="UP000275408"/>
    </source>
</evidence>
<keyword evidence="3 10" id="KW-0812">Transmembrane</keyword>
<organism evidence="12 13">
    <name type="scientific">Pocillopora damicornis</name>
    <name type="common">Cauliflower coral</name>
    <name type="synonym">Millepora damicornis</name>
    <dbReference type="NCBI Taxonomy" id="46731"/>
    <lineage>
        <taxon>Eukaryota</taxon>
        <taxon>Metazoa</taxon>
        <taxon>Cnidaria</taxon>
        <taxon>Anthozoa</taxon>
        <taxon>Hexacorallia</taxon>
        <taxon>Scleractinia</taxon>
        <taxon>Astrocoeniina</taxon>
        <taxon>Pocilloporidae</taxon>
        <taxon>Pocillopora</taxon>
    </lineage>
</organism>
<dbReference type="Pfam" id="PF00001">
    <property type="entry name" value="7tm_1"/>
    <property type="match status" value="1"/>
</dbReference>
<keyword evidence="8" id="KW-0807">Transducer</keyword>
<dbReference type="InterPro" id="IPR017452">
    <property type="entry name" value="GPCR_Rhodpsn_7TM"/>
</dbReference>
<keyword evidence="6 10" id="KW-0472">Membrane</keyword>
<evidence type="ECO:0000256" key="3">
    <source>
        <dbReference type="ARBA" id="ARBA00022692"/>
    </source>
</evidence>
<dbReference type="EMBL" id="RCHS01001652">
    <property type="protein sequence ID" value="RMX52384.1"/>
    <property type="molecule type" value="Genomic_DNA"/>
</dbReference>
<keyword evidence="2" id="KW-1003">Cell membrane</keyword>
<feature type="transmembrane region" description="Helical" evidence="10">
    <location>
        <begin position="70"/>
        <end position="96"/>
    </location>
</feature>
<dbReference type="Gene3D" id="1.20.1070.10">
    <property type="entry name" value="Rhodopsin 7-helix transmembrane proteins"/>
    <property type="match status" value="1"/>
</dbReference>
<dbReference type="CDD" id="cd00637">
    <property type="entry name" value="7tm_classA_rhodopsin-like"/>
    <property type="match status" value="1"/>
</dbReference>
<dbReference type="STRING" id="46731.A0A3M6UFV4"/>
<evidence type="ECO:0000256" key="1">
    <source>
        <dbReference type="ARBA" id="ARBA00004651"/>
    </source>
</evidence>
<dbReference type="OrthoDB" id="10254436at2759"/>
<dbReference type="SUPFAM" id="SSF74924">
    <property type="entry name" value="Cap-Gly domain"/>
    <property type="match status" value="1"/>
</dbReference>
<comment type="subcellular location">
    <subcellularLocation>
        <location evidence="1">Cell membrane</location>
        <topology evidence="1">Multi-pass membrane protein</topology>
    </subcellularLocation>
</comment>
<dbReference type="GO" id="GO:0004930">
    <property type="term" value="F:G protein-coupled receptor activity"/>
    <property type="evidence" value="ECO:0007669"/>
    <property type="project" value="UniProtKB-KW"/>
</dbReference>
<dbReference type="PANTHER" id="PTHR24249">
    <property type="entry name" value="HISTAMINE RECEPTOR-RELATED G-PROTEIN COUPLED RECEPTOR"/>
    <property type="match status" value="1"/>
</dbReference>
<dbReference type="InterPro" id="IPR000276">
    <property type="entry name" value="GPCR_Rhodpsn"/>
</dbReference>
<evidence type="ECO:0000256" key="9">
    <source>
        <dbReference type="SAM" id="Coils"/>
    </source>
</evidence>
<evidence type="ECO:0000259" key="11">
    <source>
        <dbReference type="PROSITE" id="PS50262"/>
    </source>
</evidence>
<dbReference type="PROSITE" id="PS50262">
    <property type="entry name" value="G_PROTEIN_RECEP_F1_2"/>
    <property type="match status" value="1"/>
</dbReference>
<feature type="non-terminal residue" evidence="12">
    <location>
        <position position="359"/>
    </location>
</feature>
<dbReference type="GO" id="GO:0008270">
    <property type="term" value="F:zinc ion binding"/>
    <property type="evidence" value="ECO:0007669"/>
    <property type="project" value="UniProtKB-KW"/>
</dbReference>
<sequence>MTISQNITENLEEKTYERLFCSQEITAGIRGYLIFLSVFNVLLAICSSLGNILILIALHKATTLHAPSKLFLRSLATTDLLVGVISEPLTVTYWISAVRKRWDECYNIFLTSFIVGYLLCGISLLTMTAISLLAHIRDHCPLTEIDCKYKNIGCQNAFPRERTKSHLESHMESHLNLALCSLETTQNLVKDQSKQIEQLTSIFKDQLQQLINQSQQLNDQSQHIERLVAKSTEQSQQIASLMAKDLNHAQQNERLMSSLNDQSQQIAILRSTVQGLVQQVELLTGQDRYQAAMVILLNRASSLNQSIILNVRKLRGTVKFVGPGLTNFIGVELDPCEEVPIWLGHRESNGTYEGKRYFS</sequence>
<evidence type="ECO:0000256" key="5">
    <source>
        <dbReference type="ARBA" id="ARBA00023040"/>
    </source>
</evidence>
<keyword evidence="4 10" id="KW-1133">Transmembrane helix</keyword>
<evidence type="ECO:0000256" key="8">
    <source>
        <dbReference type="ARBA" id="ARBA00023224"/>
    </source>
</evidence>
<feature type="transmembrane region" description="Helical" evidence="10">
    <location>
        <begin position="32"/>
        <end position="58"/>
    </location>
</feature>
<dbReference type="InterPro" id="IPR050569">
    <property type="entry name" value="TAAR"/>
</dbReference>
<dbReference type="PRINTS" id="PR00237">
    <property type="entry name" value="GPCRRHODOPSN"/>
</dbReference>
<dbReference type="SUPFAM" id="SSF58104">
    <property type="entry name" value="Methyl-accepting chemotaxis protein (MCP) signaling domain"/>
    <property type="match status" value="1"/>
</dbReference>
<dbReference type="SUPFAM" id="SSF81321">
    <property type="entry name" value="Family A G protein-coupled receptor-like"/>
    <property type="match status" value="1"/>
</dbReference>
<dbReference type="GO" id="GO:0005886">
    <property type="term" value="C:plasma membrane"/>
    <property type="evidence" value="ECO:0007669"/>
    <property type="project" value="UniProtKB-SubCell"/>
</dbReference>
<keyword evidence="9" id="KW-0175">Coiled coil</keyword>
<keyword evidence="13" id="KW-1185">Reference proteome</keyword>
<evidence type="ECO:0000256" key="10">
    <source>
        <dbReference type="SAM" id="Phobius"/>
    </source>
</evidence>
<evidence type="ECO:0000313" key="12">
    <source>
        <dbReference type="EMBL" id="RMX52384.1"/>
    </source>
</evidence>
<accession>A0A3M6UFV4</accession>
<evidence type="ECO:0000256" key="6">
    <source>
        <dbReference type="ARBA" id="ARBA00023136"/>
    </source>
</evidence>
<protein>
    <recommendedName>
        <fullName evidence="11">G-protein coupled receptors family 1 profile domain-containing protein</fullName>
    </recommendedName>
</protein>